<sequence length="167" mass="19414">MEFYEVIKKRRSIRKYQDKPVEEDKLQRILEAARLAPSAANRQPWEFVVIKTEKIKKEFKKAYDREWFWQAPLVICACGLKNEAWKRFDGKSYLDVDIAIAMDHLILAATAEGLGTCWIAAFNPYEVKRILGLSDDMEPIVLTPLGYPAVSPQPTYRKPLKEIVRRL</sequence>
<dbReference type="EMBL" id="QMQB01000285">
    <property type="protein sequence ID" value="RLE11062.1"/>
    <property type="molecule type" value="Genomic_DNA"/>
</dbReference>
<dbReference type="InterPro" id="IPR000415">
    <property type="entry name" value="Nitroreductase-like"/>
</dbReference>
<evidence type="ECO:0000259" key="4">
    <source>
        <dbReference type="Pfam" id="PF14512"/>
    </source>
</evidence>
<dbReference type="Pfam" id="PF14512">
    <property type="entry name" value="TM1586_NiRdase"/>
    <property type="match status" value="1"/>
</dbReference>
<dbReference type="Proteomes" id="UP000267654">
    <property type="component" value="Unassembled WGS sequence"/>
</dbReference>
<dbReference type="Gene3D" id="3.40.109.10">
    <property type="entry name" value="NADH Oxidase"/>
    <property type="match status" value="1"/>
</dbReference>
<feature type="domain" description="Putative nitroreductase TM1586" evidence="4">
    <location>
        <begin position="98"/>
        <end position="164"/>
    </location>
</feature>
<dbReference type="CDD" id="cd02139">
    <property type="entry name" value="nitroreductase"/>
    <property type="match status" value="1"/>
</dbReference>
<comment type="caution">
    <text evidence="5">The sequence shown here is derived from an EMBL/GenBank/DDBJ whole genome shotgun (WGS) entry which is preliminary data.</text>
</comment>
<reference evidence="5 6" key="1">
    <citation type="submission" date="2018-06" db="EMBL/GenBank/DDBJ databases">
        <title>Extensive metabolic versatility and redundancy in microbially diverse, dynamic hydrothermal sediments.</title>
        <authorList>
            <person name="Dombrowski N."/>
            <person name="Teske A."/>
            <person name="Baker B.J."/>
        </authorList>
    </citation>
    <scope>NUCLEOTIDE SEQUENCE [LARGE SCALE GENOMIC DNA]</scope>
    <source>
        <strain evidence="5">B19_G9</strain>
    </source>
</reference>
<dbReference type="InterPro" id="IPR029479">
    <property type="entry name" value="Nitroreductase"/>
</dbReference>
<dbReference type="PANTHER" id="PTHR43673">
    <property type="entry name" value="NAD(P)H NITROREDUCTASE YDGI-RELATED"/>
    <property type="match status" value="1"/>
</dbReference>
<dbReference type="InterPro" id="IPR029478">
    <property type="entry name" value="TM1586_NiRdase"/>
</dbReference>
<protein>
    <submittedName>
        <fullName evidence="5">Nitroreductase</fullName>
    </submittedName>
</protein>
<evidence type="ECO:0000259" key="3">
    <source>
        <dbReference type="Pfam" id="PF00881"/>
    </source>
</evidence>
<evidence type="ECO:0000256" key="2">
    <source>
        <dbReference type="ARBA" id="ARBA00023002"/>
    </source>
</evidence>
<dbReference type="Pfam" id="PF00881">
    <property type="entry name" value="Nitroreductase"/>
    <property type="match status" value="1"/>
</dbReference>
<accession>A0A662DA93</accession>
<feature type="domain" description="Nitroreductase" evidence="3">
    <location>
        <begin position="7"/>
        <end position="62"/>
    </location>
</feature>
<proteinExistence type="inferred from homology"/>
<organism evidence="5 6">
    <name type="scientific">Aerophobetes bacterium</name>
    <dbReference type="NCBI Taxonomy" id="2030807"/>
    <lineage>
        <taxon>Bacteria</taxon>
        <taxon>Candidatus Aerophobota</taxon>
    </lineage>
</organism>
<keyword evidence="2" id="KW-0560">Oxidoreductase</keyword>
<evidence type="ECO:0000256" key="1">
    <source>
        <dbReference type="ARBA" id="ARBA00007118"/>
    </source>
</evidence>
<evidence type="ECO:0000313" key="5">
    <source>
        <dbReference type="EMBL" id="RLE11062.1"/>
    </source>
</evidence>
<dbReference type="GO" id="GO:0016491">
    <property type="term" value="F:oxidoreductase activity"/>
    <property type="evidence" value="ECO:0007669"/>
    <property type="project" value="UniProtKB-KW"/>
</dbReference>
<dbReference type="AlphaFoldDB" id="A0A662DA93"/>
<comment type="similarity">
    <text evidence="1">Belongs to the nitroreductase family.</text>
</comment>
<evidence type="ECO:0000313" key="6">
    <source>
        <dbReference type="Proteomes" id="UP000267654"/>
    </source>
</evidence>
<dbReference type="SUPFAM" id="SSF55469">
    <property type="entry name" value="FMN-dependent nitroreductase-like"/>
    <property type="match status" value="1"/>
</dbReference>
<name>A0A662DA93_UNCAE</name>
<gene>
    <name evidence="5" type="ORF">DRI96_06885</name>
</gene>
<dbReference type="PANTHER" id="PTHR43673:SF10">
    <property type="entry name" value="NADH DEHYDROGENASE_NAD(P)H NITROREDUCTASE XCC3605-RELATED"/>
    <property type="match status" value="1"/>
</dbReference>